<proteinExistence type="predicted"/>
<sequence length="159" mass="17644">MTSSVVFPILADNLKILPNFQRWVVKNSIFCDPYPFFAILTDRSGVTPSVEGDLTLDGEHRYNVFRSHIVAVAIVPPSPRLISRHSTRLSSTISPRILIEALLPQEHVVASPVITGHRRPGPSLSTNTFMRKTGTLTKIGNRPHPSSSYNSDLQSLYPL</sequence>
<reference evidence="1" key="1">
    <citation type="submission" date="2019-10" db="EMBL/GenBank/DDBJ databases">
        <authorList>
            <consortium name="DOE Joint Genome Institute"/>
            <person name="Kuo A."/>
            <person name="Miyauchi S."/>
            <person name="Kiss E."/>
            <person name="Drula E."/>
            <person name="Kohler A."/>
            <person name="Sanchez-Garcia M."/>
            <person name="Andreopoulos B."/>
            <person name="Barry K.W."/>
            <person name="Bonito G."/>
            <person name="Buee M."/>
            <person name="Carver A."/>
            <person name="Chen C."/>
            <person name="Cichocki N."/>
            <person name="Clum A."/>
            <person name="Culley D."/>
            <person name="Crous P.W."/>
            <person name="Fauchery L."/>
            <person name="Girlanda M."/>
            <person name="Hayes R."/>
            <person name="Keri Z."/>
            <person name="Labutti K."/>
            <person name="Lipzen A."/>
            <person name="Lombard V."/>
            <person name="Magnuson J."/>
            <person name="Maillard F."/>
            <person name="Morin E."/>
            <person name="Murat C."/>
            <person name="Nolan M."/>
            <person name="Ohm R."/>
            <person name="Pangilinan J."/>
            <person name="Pereira M."/>
            <person name="Perotto S."/>
            <person name="Peter M."/>
            <person name="Riley R."/>
            <person name="Sitrit Y."/>
            <person name="Stielow B."/>
            <person name="Szollosi G."/>
            <person name="Zifcakova L."/>
            <person name="Stursova M."/>
            <person name="Spatafora J.W."/>
            <person name="Tedersoo L."/>
            <person name="Vaario L.-M."/>
            <person name="Yamada A."/>
            <person name="Yan M."/>
            <person name="Wang P."/>
            <person name="Xu J."/>
            <person name="Bruns T."/>
            <person name="Baldrian P."/>
            <person name="Vilgalys R."/>
            <person name="Henrissat B."/>
            <person name="Grigoriev I.V."/>
            <person name="Hibbett D."/>
            <person name="Nagy L.G."/>
            <person name="Martin F.M."/>
        </authorList>
    </citation>
    <scope>NUCLEOTIDE SEQUENCE</scope>
    <source>
        <strain evidence="1">P2</strain>
    </source>
</reference>
<keyword evidence="2" id="KW-1185">Reference proteome</keyword>
<name>A0ACB6ZCW6_THEGA</name>
<gene>
    <name evidence="1" type="ORF">BDM02DRAFT_2679688</name>
</gene>
<dbReference type="EMBL" id="MU118033">
    <property type="protein sequence ID" value="KAF9647451.1"/>
    <property type="molecule type" value="Genomic_DNA"/>
</dbReference>
<evidence type="ECO:0000313" key="1">
    <source>
        <dbReference type="EMBL" id="KAF9647451.1"/>
    </source>
</evidence>
<dbReference type="Proteomes" id="UP000886501">
    <property type="component" value="Unassembled WGS sequence"/>
</dbReference>
<comment type="caution">
    <text evidence="1">The sequence shown here is derived from an EMBL/GenBank/DDBJ whole genome shotgun (WGS) entry which is preliminary data.</text>
</comment>
<evidence type="ECO:0000313" key="2">
    <source>
        <dbReference type="Proteomes" id="UP000886501"/>
    </source>
</evidence>
<protein>
    <submittedName>
        <fullName evidence="1">Uncharacterized protein</fullName>
    </submittedName>
</protein>
<reference evidence="1" key="2">
    <citation type="journal article" date="2020" name="Nat. Commun.">
        <title>Large-scale genome sequencing of mycorrhizal fungi provides insights into the early evolution of symbiotic traits.</title>
        <authorList>
            <person name="Miyauchi S."/>
            <person name="Kiss E."/>
            <person name="Kuo A."/>
            <person name="Drula E."/>
            <person name="Kohler A."/>
            <person name="Sanchez-Garcia M."/>
            <person name="Morin E."/>
            <person name="Andreopoulos B."/>
            <person name="Barry K.W."/>
            <person name="Bonito G."/>
            <person name="Buee M."/>
            <person name="Carver A."/>
            <person name="Chen C."/>
            <person name="Cichocki N."/>
            <person name="Clum A."/>
            <person name="Culley D."/>
            <person name="Crous P.W."/>
            <person name="Fauchery L."/>
            <person name="Girlanda M."/>
            <person name="Hayes R.D."/>
            <person name="Keri Z."/>
            <person name="LaButti K."/>
            <person name="Lipzen A."/>
            <person name="Lombard V."/>
            <person name="Magnuson J."/>
            <person name="Maillard F."/>
            <person name="Murat C."/>
            <person name="Nolan M."/>
            <person name="Ohm R.A."/>
            <person name="Pangilinan J."/>
            <person name="Pereira M.F."/>
            <person name="Perotto S."/>
            <person name="Peter M."/>
            <person name="Pfister S."/>
            <person name="Riley R."/>
            <person name="Sitrit Y."/>
            <person name="Stielow J.B."/>
            <person name="Szollosi G."/>
            <person name="Zifcakova L."/>
            <person name="Stursova M."/>
            <person name="Spatafora J.W."/>
            <person name="Tedersoo L."/>
            <person name="Vaario L.M."/>
            <person name="Yamada A."/>
            <person name="Yan M."/>
            <person name="Wang P."/>
            <person name="Xu J."/>
            <person name="Bruns T."/>
            <person name="Baldrian P."/>
            <person name="Vilgalys R."/>
            <person name="Dunand C."/>
            <person name="Henrissat B."/>
            <person name="Grigoriev I.V."/>
            <person name="Hibbett D."/>
            <person name="Nagy L.G."/>
            <person name="Martin F.M."/>
        </authorList>
    </citation>
    <scope>NUCLEOTIDE SEQUENCE</scope>
    <source>
        <strain evidence="1">P2</strain>
    </source>
</reference>
<organism evidence="1 2">
    <name type="scientific">Thelephora ganbajun</name>
    <name type="common">Ganba fungus</name>
    <dbReference type="NCBI Taxonomy" id="370292"/>
    <lineage>
        <taxon>Eukaryota</taxon>
        <taxon>Fungi</taxon>
        <taxon>Dikarya</taxon>
        <taxon>Basidiomycota</taxon>
        <taxon>Agaricomycotina</taxon>
        <taxon>Agaricomycetes</taxon>
        <taxon>Thelephorales</taxon>
        <taxon>Thelephoraceae</taxon>
        <taxon>Thelephora</taxon>
    </lineage>
</organism>
<accession>A0ACB6ZCW6</accession>